<dbReference type="GO" id="GO:0005634">
    <property type="term" value="C:nucleus"/>
    <property type="evidence" value="ECO:0007669"/>
    <property type="project" value="UniProtKB-SubCell"/>
</dbReference>
<dbReference type="InterPro" id="IPR023278">
    <property type="entry name" value="Ethylene_insens-like_DNA-bd"/>
</dbReference>
<dbReference type="STRING" id="337451.A0A443N8J8"/>
<evidence type="ECO:0000256" key="1">
    <source>
        <dbReference type="ARBA" id="ARBA00004123"/>
    </source>
</evidence>
<dbReference type="AlphaFoldDB" id="A0A443N8J8"/>
<evidence type="ECO:0000313" key="9">
    <source>
        <dbReference type="Proteomes" id="UP000283530"/>
    </source>
</evidence>
<evidence type="ECO:0000256" key="6">
    <source>
        <dbReference type="SAM" id="MobiDB-lite"/>
    </source>
</evidence>
<keyword evidence="4" id="KW-0539">Nucleus</keyword>
<dbReference type="Gene3D" id="1.10.3180.10">
    <property type="entry name" value="DNA-binding domain of EIN3-like"/>
    <property type="match status" value="2"/>
</dbReference>
<dbReference type="GO" id="GO:0003677">
    <property type="term" value="F:DNA binding"/>
    <property type="evidence" value="ECO:0007669"/>
    <property type="project" value="TreeGrafter"/>
</dbReference>
<comment type="subcellular location">
    <subcellularLocation>
        <location evidence="1">Nucleus</location>
    </subcellularLocation>
</comment>
<dbReference type="GO" id="GO:0009873">
    <property type="term" value="P:ethylene-activated signaling pathway"/>
    <property type="evidence" value="ECO:0007669"/>
    <property type="project" value="UniProtKB-KW"/>
</dbReference>
<dbReference type="GO" id="GO:0003700">
    <property type="term" value="F:DNA-binding transcription factor activity"/>
    <property type="evidence" value="ECO:0007669"/>
    <property type="project" value="InterPro"/>
</dbReference>
<name>A0A443N8J8_9MAGN</name>
<feature type="domain" description="Ethylene insensitive 3-like DNA-binding" evidence="7">
    <location>
        <begin position="154"/>
        <end position="371"/>
    </location>
</feature>
<dbReference type="InterPro" id="IPR006957">
    <property type="entry name" value="EIN3"/>
</dbReference>
<dbReference type="InterPro" id="IPR047091">
    <property type="entry name" value="EIN3-like_DNA-bd"/>
</dbReference>
<gene>
    <name evidence="8" type="ORF">CKAN_00322200</name>
</gene>
<proteinExistence type="inferred from homology"/>
<keyword evidence="9" id="KW-1185">Reference proteome</keyword>
<dbReference type="PANTHER" id="PTHR33305:SF30">
    <property type="entry name" value="ETHYLENE INSENSITIVE 3-LIKE 3 PROTEIN"/>
    <property type="match status" value="1"/>
</dbReference>
<feature type="coiled-coil region" evidence="5">
    <location>
        <begin position="145"/>
        <end position="172"/>
    </location>
</feature>
<evidence type="ECO:0000259" key="7">
    <source>
        <dbReference type="Pfam" id="PF04873"/>
    </source>
</evidence>
<dbReference type="Proteomes" id="UP000283530">
    <property type="component" value="Unassembled WGS sequence"/>
</dbReference>
<keyword evidence="5" id="KW-0175">Coiled coil</keyword>
<comment type="similarity">
    <text evidence="2">Belongs to the EIN3 family.</text>
</comment>
<feature type="compositionally biased region" description="Basic and acidic residues" evidence="6">
    <location>
        <begin position="258"/>
        <end position="269"/>
    </location>
</feature>
<sequence length="372" mass="42600">MLPATTRIRKLVWQSKYLQEKMSAKENVIWSSVIDQEESPIADCRGGPKKFNLCWGGGVGVFILNVKELLEEGLIGSNFSYILTHSPTRVLIQKGYKWVGNKHLRTTSMTTSEGRTENTEFLPIHAAKDDPFSGNGADDLQGQILTEEEIEVAQLERRIREDRIRVHLLKEKIAKDASPGVAEHIQPQEHAQRKKMSRAEDRILRYMFKMMDECKAQGFVYGIIPETGNPDGGASDNLRSCWNEKVMFDRNGQATIAKYEDNDRHESNTKRSSPPTLHDLQDSTLSSLLSTLMQHCDPPQRRYPLEKGISPRWWATSEEEWWLKLGIRTPPPYRKPHDLKKALNVCVLIAVIKHMLPDTAKIRKLVRQSKYL</sequence>
<accession>A0A443N8J8</accession>
<organism evidence="8 9">
    <name type="scientific">Cinnamomum micranthum f. kanehirae</name>
    <dbReference type="NCBI Taxonomy" id="337451"/>
    <lineage>
        <taxon>Eukaryota</taxon>
        <taxon>Viridiplantae</taxon>
        <taxon>Streptophyta</taxon>
        <taxon>Embryophyta</taxon>
        <taxon>Tracheophyta</taxon>
        <taxon>Spermatophyta</taxon>
        <taxon>Magnoliopsida</taxon>
        <taxon>Magnoliidae</taxon>
        <taxon>Laurales</taxon>
        <taxon>Lauraceae</taxon>
        <taxon>Cinnamomum</taxon>
    </lineage>
</organism>
<dbReference type="SUPFAM" id="SSF116768">
    <property type="entry name" value="DNA-binding domain of EIN3-like"/>
    <property type="match status" value="2"/>
</dbReference>
<evidence type="ECO:0000256" key="3">
    <source>
        <dbReference type="ARBA" id="ARBA00022745"/>
    </source>
</evidence>
<feature type="region of interest" description="Disordered" evidence="6">
    <location>
        <begin position="257"/>
        <end position="280"/>
    </location>
</feature>
<evidence type="ECO:0000256" key="2">
    <source>
        <dbReference type="ARBA" id="ARBA00009416"/>
    </source>
</evidence>
<reference evidence="8 9" key="1">
    <citation type="journal article" date="2019" name="Nat. Plants">
        <title>Stout camphor tree genome fills gaps in understanding of flowering plant genome evolution.</title>
        <authorList>
            <person name="Chaw S.M."/>
            <person name="Liu Y.C."/>
            <person name="Wu Y.W."/>
            <person name="Wang H.Y."/>
            <person name="Lin C.I."/>
            <person name="Wu C.S."/>
            <person name="Ke H.M."/>
            <person name="Chang L.Y."/>
            <person name="Hsu C.Y."/>
            <person name="Yang H.T."/>
            <person name="Sudianto E."/>
            <person name="Hsu M.H."/>
            <person name="Wu K.P."/>
            <person name="Wang L.N."/>
            <person name="Leebens-Mack J.H."/>
            <person name="Tsai I.J."/>
        </authorList>
    </citation>
    <scope>NUCLEOTIDE SEQUENCE [LARGE SCALE GENOMIC DNA]</scope>
    <source>
        <strain evidence="9">cv. Chaw 1501</strain>
        <tissue evidence="8">Young leaves</tissue>
    </source>
</reference>
<evidence type="ECO:0000256" key="5">
    <source>
        <dbReference type="SAM" id="Coils"/>
    </source>
</evidence>
<dbReference type="Pfam" id="PF04873">
    <property type="entry name" value="EIN3_DNA-bd"/>
    <property type="match status" value="2"/>
</dbReference>
<dbReference type="EMBL" id="QPKB01000001">
    <property type="protein sequence ID" value="RWR74869.1"/>
    <property type="molecule type" value="Genomic_DNA"/>
</dbReference>
<feature type="domain" description="Ethylene insensitive 3-like DNA-binding" evidence="7">
    <location>
        <begin position="1"/>
        <end position="38"/>
    </location>
</feature>
<dbReference type="PANTHER" id="PTHR33305">
    <property type="entry name" value="ETHYLENE INSENSITIVE 3-LIKE 2 PROTEIN"/>
    <property type="match status" value="1"/>
</dbReference>
<evidence type="ECO:0000313" key="8">
    <source>
        <dbReference type="EMBL" id="RWR74869.1"/>
    </source>
</evidence>
<evidence type="ECO:0000256" key="4">
    <source>
        <dbReference type="ARBA" id="ARBA00023242"/>
    </source>
</evidence>
<keyword evidence="3" id="KW-0936">Ethylene signaling pathway</keyword>
<comment type="caution">
    <text evidence="8">The sequence shown here is derived from an EMBL/GenBank/DDBJ whole genome shotgun (WGS) entry which is preliminary data.</text>
</comment>
<dbReference type="OrthoDB" id="2017676at2759"/>
<protein>
    <submittedName>
        <fullName evidence="8">ETHYLENE INSENSITIVE 3-like 1 protein</fullName>
    </submittedName>
</protein>